<dbReference type="EMBL" id="VDCH01000006">
    <property type="protein sequence ID" value="TNJ39402.1"/>
    <property type="molecule type" value="Genomic_DNA"/>
</dbReference>
<dbReference type="RefSeq" id="WP_139456531.1">
    <property type="nucleotide sequence ID" value="NZ_VDCH01000006.1"/>
</dbReference>
<keyword evidence="4" id="KW-1185">Reference proteome</keyword>
<dbReference type="GO" id="GO:0015562">
    <property type="term" value="F:efflux transmembrane transporter activity"/>
    <property type="evidence" value="ECO:0007669"/>
    <property type="project" value="InterPro"/>
</dbReference>
<dbReference type="PROSITE" id="PS51257">
    <property type="entry name" value="PROKAR_LIPOPROTEIN"/>
    <property type="match status" value="1"/>
</dbReference>
<name>A0A5C4S828_CHLTI</name>
<dbReference type="Pfam" id="PF02321">
    <property type="entry name" value="OEP"/>
    <property type="match status" value="2"/>
</dbReference>
<keyword evidence="2" id="KW-0812">Transmembrane</keyword>
<proteinExistence type="inferred from homology"/>
<dbReference type="Gene3D" id="2.20.200.10">
    <property type="entry name" value="Outer membrane efflux proteins (OEP)"/>
    <property type="match status" value="1"/>
</dbReference>
<dbReference type="OrthoDB" id="9770517at2"/>
<sequence>MKNHDQGMKLALQLSSITLFATIGLSACSPVKEYRRPDPQLPAAYPGQAEAGKEMAAVPYRKFFVDPDLLELIDSAVENNHDLSIAMKNIDYAGKSLDVAKLWFLPAVDFSATESYSRASENSSAASKGQERTSRNYTAQLNVSWEADIWAKLRNAKKAAVAEYLRSADAARAVRTTLVSDVAQGYWNLKMLDAQIEIAHRNIALADTTLSMMRLQFDAGNVTSLAVDQQNAQLLSARLTLPKLEASRTAQENALSILAGRMPGTPVKRSQGYKPFAMPDSLGAGVPLALLRNRPDVRAAEESLMEAHALTGVKKALMYPSLSVTAQGGLNAIESSKWFSTPGSLFDALQGSLTQPIFRHGQLKAQYEQSKIRRDQAELTFRKTLLVAVGEVSNALTQVDKTGEEETFAEARVAALRKAASNSRLLFQSGMATYLEVIAADSSLLQSELELADVQRSRLSAIADLYRAVGGGWRE</sequence>
<dbReference type="Gene3D" id="1.20.1600.10">
    <property type="entry name" value="Outer membrane efflux proteins (OEP)"/>
    <property type="match status" value="1"/>
</dbReference>
<dbReference type="SUPFAM" id="SSF56954">
    <property type="entry name" value="Outer membrane efflux proteins (OEP)"/>
    <property type="match status" value="1"/>
</dbReference>
<comment type="similarity">
    <text evidence="1 2">Belongs to the outer membrane factor (OMF) (TC 1.B.17) family.</text>
</comment>
<reference evidence="3 4" key="1">
    <citation type="submission" date="2019-05" db="EMBL/GenBank/DDBJ databases">
        <title>Draft Whole-Genome sequence of the green sulfur bacterium Chlorobaculum thiosulfatiphilum DSM 249.</title>
        <authorList>
            <person name="Meyer T.E."/>
            <person name="Kyndt J.A."/>
        </authorList>
    </citation>
    <scope>NUCLEOTIDE SEQUENCE [LARGE SCALE GENOMIC DNA]</scope>
    <source>
        <strain evidence="3 4">DSM 249</strain>
    </source>
</reference>
<keyword evidence="2" id="KW-0564">Palmitate</keyword>
<dbReference type="Proteomes" id="UP000308271">
    <property type="component" value="Unassembled WGS sequence"/>
</dbReference>
<accession>A0A5C4S828</accession>
<comment type="subcellular location">
    <subcellularLocation>
        <location evidence="2">Cell membrane</location>
        <topology evidence="2">Lipid-anchor</topology>
    </subcellularLocation>
</comment>
<keyword evidence="2" id="KW-0449">Lipoprotein</keyword>
<dbReference type="InterPro" id="IPR003423">
    <property type="entry name" value="OMP_efflux"/>
</dbReference>
<dbReference type="GO" id="GO:0005886">
    <property type="term" value="C:plasma membrane"/>
    <property type="evidence" value="ECO:0007669"/>
    <property type="project" value="UniProtKB-SubCell"/>
</dbReference>
<comment type="caution">
    <text evidence="3">The sequence shown here is derived from an EMBL/GenBank/DDBJ whole genome shotgun (WGS) entry which is preliminary data.</text>
</comment>
<keyword evidence="2" id="KW-1134">Transmembrane beta strand</keyword>
<evidence type="ECO:0000256" key="2">
    <source>
        <dbReference type="RuleBase" id="RU362097"/>
    </source>
</evidence>
<dbReference type="InterPro" id="IPR010131">
    <property type="entry name" value="MdtP/NodT-like"/>
</dbReference>
<gene>
    <name evidence="3" type="ORF">FGF66_04670</name>
</gene>
<evidence type="ECO:0000313" key="4">
    <source>
        <dbReference type="Proteomes" id="UP000308271"/>
    </source>
</evidence>
<keyword evidence="2" id="KW-0472">Membrane</keyword>
<evidence type="ECO:0000256" key="1">
    <source>
        <dbReference type="ARBA" id="ARBA00007613"/>
    </source>
</evidence>
<organism evidence="3 4">
    <name type="scientific">Chlorobaculum thiosulfatiphilum</name>
    <name type="common">Chlorobium limicola f.sp. thiosulfatophilum</name>
    <dbReference type="NCBI Taxonomy" id="115852"/>
    <lineage>
        <taxon>Bacteria</taxon>
        <taxon>Pseudomonadati</taxon>
        <taxon>Chlorobiota</taxon>
        <taxon>Chlorobiia</taxon>
        <taxon>Chlorobiales</taxon>
        <taxon>Chlorobiaceae</taxon>
        <taxon>Chlorobaculum</taxon>
    </lineage>
</organism>
<dbReference type="PANTHER" id="PTHR30203:SF33">
    <property type="entry name" value="BLR4455 PROTEIN"/>
    <property type="match status" value="1"/>
</dbReference>
<dbReference type="NCBIfam" id="TIGR01845">
    <property type="entry name" value="outer_NodT"/>
    <property type="match status" value="1"/>
</dbReference>
<evidence type="ECO:0000313" key="3">
    <source>
        <dbReference type="EMBL" id="TNJ39402.1"/>
    </source>
</evidence>
<dbReference type="AlphaFoldDB" id="A0A5C4S828"/>
<protein>
    <submittedName>
        <fullName evidence="3">Efflux transporter outer membrane subunit</fullName>
    </submittedName>
</protein>
<dbReference type="PANTHER" id="PTHR30203">
    <property type="entry name" value="OUTER MEMBRANE CATION EFFLUX PROTEIN"/>
    <property type="match status" value="1"/>
</dbReference>